<evidence type="ECO:0000313" key="2">
    <source>
        <dbReference type="Proteomes" id="UP000821865"/>
    </source>
</evidence>
<accession>A0ACB8CM47</accession>
<name>A0ACB8CM47_DERSI</name>
<reference evidence="1" key="1">
    <citation type="submission" date="2020-05" db="EMBL/GenBank/DDBJ databases">
        <title>Large-scale comparative analyses of tick genomes elucidate their genetic diversity and vector capacities.</title>
        <authorList>
            <person name="Jia N."/>
            <person name="Wang J."/>
            <person name="Shi W."/>
            <person name="Du L."/>
            <person name="Sun Y."/>
            <person name="Zhan W."/>
            <person name="Jiang J."/>
            <person name="Wang Q."/>
            <person name="Zhang B."/>
            <person name="Ji P."/>
            <person name="Sakyi L.B."/>
            <person name="Cui X."/>
            <person name="Yuan T."/>
            <person name="Jiang B."/>
            <person name="Yang W."/>
            <person name="Lam T.T.-Y."/>
            <person name="Chang Q."/>
            <person name="Ding S."/>
            <person name="Wang X."/>
            <person name="Zhu J."/>
            <person name="Ruan X."/>
            <person name="Zhao L."/>
            <person name="Wei J."/>
            <person name="Que T."/>
            <person name="Du C."/>
            <person name="Cheng J."/>
            <person name="Dai P."/>
            <person name="Han X."/>
            <person name="Huang E."/>
            <person name="Gao Y."/>
            <person name="Liu J."/>
            <person name="Shao H."/>
            <person name="Ye R."/>
            <person name="Li L."/>
            <person name="Wei W."/>
            <person name="Wang X."/>
            <person name="Wang C."/>
            <person name="Yang T."/>
            <person name="Huo Q."/>
            <person name="Li W."/>
            <person name="Guo W."/>
            <person name="Chen H."/>
            <person name="Zhou L."/>
            <person name="Ni X."/>
            <person name="Tian J."/>
            <person name="Zhou Y."/>
            <person name="Sheng Y."/>
            <person name="Liu T."/>
            <person name="Pan Y."/>
            <person name="Xia L."/>
            <person name="Li J."/>
            <person name="Zhao F."/>
            <person name="Cao W."/>
        </authorList>
    </citation>
    <scope>NUCLEOTIDE SEQUENCE</scope>
    <source>
        <strain evidence="1">Dsil-2018</strain>
    </source>
</reference>
<dbReference type="EMBL" id="CM023475">
    <property type="protein sequence ID" value="KAH7945993.1"/>
    <property type="molecule type" value="Genomic_DNA"/>
</dbReference>
<keyword evidence="2" id="KW-1185">Reference proteome</keyword>
<dbReference type="Proteomes" id="UP000821865">
    <property type="component" value="Chromosome 6"/>
</dbReference>
<comment type="caution">
    <text evidence="1">The sequence shown here is derived from an EMBL/GenBank/DDBJ whole genome shotgun (WGS) entry which is preliminary data.</text>
</comment>
<sequence>MREYVHVINGSEVRIPRGKPSLAPDAVPTLLPGCPAYLSVAAPKQRPERKRRTAQPVQGGSKKQHKPDAPDEVYDSGEMDSIHVRNLTVATSARLSIEAIRMLEVPEKYWCRIETDGHCGIIFATTSISKHTKLEISHEKAVCFTFTEGEIVAEVFYQGVLCDEKPVRSLSEATSVLEEAESSLVCKGAMYKQEFKPLSSQLTAQLRAEANTAGRSVFSVRCFGKVSSEGK</sequence>
<proteinExistence type="predicted"/>
<gene>
    <name evidence="1" type="ORF">HPB49_018696</name>
</gene>
<organism evidence="1 2">
    <name type="scientific">Dermacentor silvarum</name>
    <name type="common">Tick</name>
    <dbReference type="NCBI Taxonomy" id="543639"/>
    <lineage>
        <taxon>Eukaryota</taxon>
        <taxon>Metazoa</taxon>
        <taxon>Ecdysozoa</taxon>
        <taxon>Arthropoda</taxon>
        <taxon>Chelicerata</taxon>
        <taxon>Arachnida</taxon>
        <taxon>Acari</taxon>
        <taxon>Parasitiformes</taxon>
        <taxon>Ixodida</taxon>
        <taxon>Ixodoidea</taxon>
        <taxon>Ixodidae</taxon>
        <taxon>Rhipicephalinae</taxon>
        <taxon>Dermacentor</taxon>
    </lineage>
</organism>
<evidence type="ECO:0000313" key="1">
    <source>
        <dbReference type="EMBL" id="KAH7945993.1"/>
    </source>
</evidence>
<protein>
    <submittedName>
        <fullName evidence="1">Uncharacterized protein</fullName>
    </submittedName>
</protein>